<evidence type="ECO:0000313" key="3">
    <source>
        <dbReference type="Proteomes" id="UP000004995"/>
    </source>
</evidence>
<dbReference type="EnsemblPlants" id="KQK98197">
    <property type="protein sequence ID" value="KQK98197"/>
    <property type="gene ID" value="SETIT_012932mg"/>
</dbReference>
<protein>
    <submittedName>
        <fullName evidence="2">Uncharacterized protein</fullName>
    </submittedName>
</protein>
<reference evidence="3" key="1">
    <citation type="journal article" date="2012" name="Nat. Biotechnol.">
        <title>Reference genome sequence of the model plant Setaria.</title>
        <authorList>
            <person name="Bennetzen J.L."/>
            <person name="Schmutz J."/>
            <person name="Wang H."/>
            <person name="Percifield R."/>
            <person name="Hawkins J."/>
            <person name="Pontaroli A.C."/>
            <person name="Estep M."/>
            <person name="Feng L."/>
            <person name="Vaughn J.N."/>
            <person name="Grimwood J."/>
            <person name="Jenkins J."/>
            <person name="Barry K."/>
            <person name="Lindquist E."/>
            <person name="Hellsten U."/>
            <person name="Deshpande S."/>
            <person name="Wang X."/>
            <person name="Wu X."/>
            <person name="Mitros T."/>
            <person name="Triplett J."/>
            <person name="Yang X."/>
            <person name="Ye C.Y."/>
            <person name="Mauro-Herrera M."/>
            <person name="Wang L."/>
            <person name="Li P."/>
            <person name="Sharma M."/>
            <person name="Sharma R."/>
            <person name="Ronald P.C."/>
            <person name="Panaud O."/>
            <person name="Kellogg E.A."/>
            <person name="Brutnell T.P."/>
            <person name="Doust A.N."/>
            <person name="Tuskan G.A."/>
            <person name="Rokhsar D."/>
            <person name="Devos K.M."/>
        </authorList>
    </citation>
    <scope>NUCLEOTIDE SEQUENCE [LARGE SCALE GENOMIC DNA]</scope>
    <source>
        <strain evidence="3">cv. Yugu1</strain>
    </source>
</reference>
<evidence type="ECO:0000256" key="1">
    <source>
        <dbReference type="SAM" id="MobiDB-lite"/>
    </source>
</evidence>
<evidence type="ECO:0000313" key="2">
    <source>
        <dbReference type="EnsemblPlants" id="KQK98197"/>
    </source>
</evidence>
<reference evidence="2" key="2">
    <citation type="submission" date="2018-08" db="UniProtKB">
        <authorList>
            <consortium name="EnsemblPlants"/>
        </authorList>
    </citation>
    <scope>IDENTIFICATION</scope>
    <source>
        <strain evidence="2">Yugu1</strain>
    </source>
</reference>
<keyword evidence="3" id="KW-1185">Reference proteome</keyword>
<name>K3YFB4_SETIT</name>
<sequence>MLGSMRSSFTPTSDSTTRLGPGPLPPYLPLTDSLSLTDLSSSKLLFSDEEELRSATASRIEQAFDTHAGRAKVGAAVAVAALVLCWW</sequence>
<dbReference type="EMBL" id="AGNK02004439">
    <property type="status" value="NOT_ANNOTATED_CDS"/>
    <property type="molecule type" value="Genomic_DNA"/>
</dbReference>
<organism evidence="2 3">
    <name type="scientific">Setaria italica</name>
    <name type="common">Foxtail millet</name>
    <name type="synonym">Panicum italicum</name>
    <dbReference type="NCBI Taxonomy" id="4555"/>
    <lineage>
        <taxon>Eukaryota</taxon>
        <taxon>Viridiplantae</taxon>
        <taxon>Streptophyta</taxon>
        <taxon>Embryophyta</taxon>
        <taxon>Tracheophyta</taxon>
        <taxon>Spermatophyta</taxon>
        <taxon>Magnoliopsida</taxon>
        <taxon>Liliopsida</taxon>
        <taxon>Poales</taxon>
        <taxon>Poaceae</taxon>
        <taxon>PACMAD clade</taxon>
        <taxon>Panicoideae</taxon>
        <taxon>Panicodae</taxon>
        <taxon>Paniceae</taxon>
        <taxon>Cenchrinae</taxon>
        <taxon>Setaria</taxon>
    </lineage>
</organism>
<accession>K3YFB4</accession>
<dbReference type="InParanoid" id="K3YFB4"/>
<dbReference type="Gramene" id="KQK98197">
    <property type="protein sequence ID" value="KQK98197"/>
    <property type="gene ID" value="SETIT_012932mg"/>
</dbReference>
<dbReference type="Proteomes" id="UP000004995">
    <property type="component" value="Unassembled WGS sequence"/>
</dbReference>
<feature type="compositionally biased region" description="Polar residues" evidence="1">
    <location>
        <begin position="1"/>
        <end position="18"/>
    </location>
</feature>
<dbReference type="AlphaFoldDB" id="K3YFB4"/>
<proteinExistence type="predicted"/>
<feature type="region of interest" description="Disordered" evidence="1">
    <location>
        <begin position="1"/>
        <end position="26"/>
    </location>
</feature>
<dbReference type="HOGENOM" id="CLU_2487674_0_0_1"/>